<feature type="region of interest" description="Disordered" evidence="1">
    <location>
        <begin position="1"/>
        <end position="68"/>
    </location>
</feature>
<dbReference type="AlphaFoldDB" id="A0A6A6ZI24"/>
<feature type="region of interest" description="Disordered" evidence="1">
    <location>
        <begin position="89"/>
        <end position="120"/>
    </location>
</feature>
<evidence type="ECO:0000313" key="3">
    <source>
        <dbReference type="Proteomes" id="UP000799424"/>
    </source>
</evidence>
<evidence type="ECO:0000256" key="1">
    <source>
        <dbReference type="SAM" id="MobiDB-lite"/>
    </source>
</evidence>
<keyword evidence="3" id="KW-1185">Reference proteome</keyword>
<name>A0A6A6ZI24_9PLEO</name>
<feature type="region of interest" description="Disordered" evidence="1">
    <location>
        <begin position="166"/>
        <end position="210"/>
    </location>
</feature>
<dbReference type="EMBL" id="MU006242">
    <property type="protein sequence ID" value="KAF2819895.1"/>
    <property type="molecule type" value="Genomic_DNA"/>
</dbReference>
<dbReference type="OrthoDB" id="3796623at2759"/>
<proteinExistence type="predicted"/>
<evidence type="ECO:0000313" key="2">
    <source>
        <dbReference type="EMBL" id="KAF2819895.1"/>
    </source>
</evidence>
<organism evidence="2 3">
    <name type="scientific">Ophiobolus disseminans</name>
    <dbReference type="NCBI Taxonomy" id="1469910"/>
    <lineage>
        <taxon>Eukaryota</taxon>
        <taxon>Fungi</taxon>
        <taxon>Dikarya</taxon>
        <taxon>Ascomycota</taxon>
        <taxon>Pezizomycotina</taxon>
        <taxon>Dothideomycetes</taxon>
        <taxon>Pleosporomycetidae</taxon>
        <taxon>Pleosporales</taxon>
        <taxon>Pleosporineae</taxon>
        <taxon>Phaeosphaeriaceae</taxon>
        <taxon>Ophiobolus</taxon>
    </lineage>
</organism>
<feature type="compositionally biased region" description="Basic and acidic residues" evidence="1">
    <location>
        <begin position="166"/>
        <end position="183"/>
    </location>
</feature>
<sequence length="233" mass="28433">MSYLHLTNTRTRTRDRTPSPRPLIRRDTKRSRTITLSDNDDDDLHDDYPYSSSHRPVKPSRALTVRNQPSQLERYNIWSDRHVSEDRDDEFERERERVYRHTSTSHHHHHDHHDHDRLRNDPEERAFRLNVAATFSRPHMYHSHHHHHDSSPPVLRRKEKFVDEGWETRERSRSRSGSREISQRDSFWGEGGFWGDRKEESGRESEDEVVRRWRRVKRTKTEEWRPLSGWRRV</sequence>
<reference evidence="2" key="1">
    <citation type="journal article" date="2020" name="Stud. Mycol.">
        <title>101 Dothideomycetes genomes: a test case for predicting lifestyles and emergence of pathogens.</title>
        <authorList>
            <person name="Haridas S."/>
            <person name="Albert R."/>
            <person name="Binder M."/>
            <person name="Bloem J."/>
            <person name="Labutti K."/>
            <person name="Salamov A."/>
            <person name="Andreopoulos B."/>
            <person name="Baker S."/>
            <person name="Barry K."/>
            <person name="Bills G."/>
            <person name="Bluhm B."/>
            <person name="Cannon C."/>
            <person name="Castanera R."/>
            <person name="Culley D."/>
            <person name="Daum C."/>
            <person name="Ezra D."/>
            <person name="Gonzalez J."/>
            <person name="Henrissat B."/>
            <person name="Kuo A."/>
            <person name="Liang C."/>
            <person name="Lipzen A."/>
            <person name="Lutzoni F."/>
            <person name="Magnuson J."/>
            <person name="Mondo S."/>
            <person name="Nolan M."/>
            <person name="Ohm R."/>
            <person name="Pangilinan J."/>
            <person name="Park H.-J."/>
            <person name="Ramirez L."/>
            <person name="Alfaro M."/>
            <person name="Sun H."/>
            <person name="Tritt A."/>
            <person name="Yoshinaga Y."/>
            <person name="Zwiers L.-H."/>
            <person name="Turgeon B."/>
            <person name="Goodwin S."/>
            <person name="Spatafora J."/>
            <person name="Crous P."/>
            <person name="Grigoriev I."/>
        </authorList>
    </citation>
    <scope>NUCLEOTIDE SEQUENCE</scope>
    <source>
        <strain evidence="2">CBS 113818</strain>
    </source>
</reference>
<feature type="compositionally biased region" description="Basic and acidic residues" evidence="1">
    <location>
        <begin position="89"/>
        <end position="99"/>
    </location>
</feature>
<dbReference type="Proteomes" id="UP000799424">
    <property type="component" value="Unassembled WGS sequence"/>
</dbReference>
<gene>
    <name evidence="2" type="ORF">CC86DRAFT_374625</name>
</gene>
<feature type="compositionally biased region" description="Basic residues" evidence="1">
    <location>
        <begin position="100"/>
        <end position="112"/>
    </location>
</feature>
<protein>
    <submittedName>
        <fullName evidence="2">Uncharacterized protein</fullName>
    </submittedName>
</protein>
<feature type="compositionally biased region" description="Basic and acidic residues" evidence="1">
    <location>
        <begin position="195"/>
        <end position="210"/>
    </location>
</feature>
<accession>A0A6A6ZI24</accession>